<gene>
    <name evidence="1" type="ORF">PGRAT_06505</name>
</gene>
<dbReference type="Pfam" id="PF09388">
    <property type="entry name" value="SpoOE-like"/>
    <property type="match status" value="1"/>
</dbReference>
<dbReference type="InterPro" id="IPR018540">
    <property type="entry name" value="Spo0E-like"/>
</dbReference>
<protein>
    <recommendedName>
        <fullName evidence="3">Sporulation protein Spo0E</fullName>
    </recommendedName>
</protein>
<organism evidence="1 2">
    <name type="scientific">Paenibacillus graminis</name>
    <dbReference type="NCBI Taxonomy" id="189425"/>
    <lineage>
        <taxon>Bacteria</taxon>
        <taxon>Bacillati</taxon>
        <taxon>Bacillota</taxon>
        <taxon>Bacilli</taxon>
        <taxon>Bacillales</taxon>
        <taxon>Paenibacillaceae</taxon>
        <taxon>Paenibacillus</taxon>
    </lineage>
</organism>
<dbReference type="GO" id="GO:0046983">
    <property type="term" value="F:protein dimerization activity"/>
    <property type="evidence" value="ECO:0007669"/>
    <property type="project" value="InterPro"/>
</dbReference>
<dbReference type="InterPro" id="IPR036638">
    <property type="entry name" value="HLH_DNA-bd_sf"/>
</dbReference>
<keyword evidence="2" id="KW-1185">Reference proteome</keyword>
<dbReference type="EMBL" id="CP009287">
    <property type="protein sequence ID" value="AIQ67329.1"/>
    <property type="molecule type" value="Genomic_DNA"/>
</dbReference>
<evidence type="ECO:0000313" key="1">
    <source>
        <dbReference type="EMBL" id="AIQ67329.1"/>
    </source>
</evidence>
<dbReference type="InterPro" id="IPR037208">
    <property type="entry name" value="Spo0E-like_sf"/>
</dbReference>
<dbReference type="STRING" id="189425.PGRAT_06505"/>
<dbReference type="HOGENOM" id="CLU_189149_0_1_9"/>
<dbReference type="Proteomes" id="UP000029500">
    <property type="component" value="Chromosome"/>
</dbReference>
<sequence>MNKLEAIQQRIEAERKKLNEMETTYGLLHPKVIRQSMKLDTLINEYTKEESLRTDPSES</sequence>
<dbReference type="Gene3D" id="4.10.280.10">
    <property type="entry name" value="Helix-loop-helix DNA-binding domain"/>
    <property type="match status" value="1"/>
</dbReference>
<accession>A0A089NEB0</accession>
<dbReference type="GO" id="GO:0043937">
    <property type="term" value="P:regulation of sporulation"/>
    <property type="evidence" value="ECO:0007669"/>
    <property type="project" value="InterPro"/>
</dbReference>
<evidence type="ECO:0008006" key="3">
    <source>
        <dbReference type="Google" id="ProtNLM"/>
    </source>
</evidence>
<reference evidence="1 2" key="1">
    <citation type="submission" date="2014-08" db="EMBL/GenBank/DDBJ databases">
        <title>Comparative genomics of the Paenibacillus odorifer group.</title>
        <authorList>
            <person name="den Bakker H.C."/>
            <person name="Tsai Y.-C."/>
            <person name="Martin N."/>
            <person name="Korlach J."/>
            <person name="Wiedmann M."/>
        </authorList>
    </citation>
    <scope>NUCLEOTIDE SEQUENCE [LARGE SCALE GENOMIC DNA]</scope>
    <source>
        <strain evidence="1 2">DSM 15220</strain>
    </source>
</reference>
<proteinExistence type="predicted"/>
<dbReference type="AlphaFoldDB" id="A0A089NEB0"/>
<name>A0A089NEB0_9BACL</name>
<dbReference type="SUPFAM" id="SSF140500">
    <property type="entry name" value="BAS1536-like"/>
    <property type="match status" value="1"/>
</dbReference>
<dbReference type="RefSeq" id="WP_025708956.1">
    <property type="nucleotide sequence ID" value="NZ_CP009287.1"/>
</dbReference>
<dbReference type="KEGG" id="pgm:PGRAT_06505"/>
<dbReference type="OrthoDB" id="2627535at2"/>
<evidence type="ECO:0000313" key="2">
    <source>
        <dbReference type="Proteomes" id="UP000029500"/>
    </source>
</evidence>